<feature type="region of interest" description="Disordered" evidence="1">
    <location>
        <begin position="1"/>
        <end position="25"/>
    </location>
</feature>
<accession>A0A4Z2GH33</accession>
<organism evidence="2 3">
    <name type="scientific">Liparis tanakae</name>
    <name type="common">Tanaka's snailfish</name>
    <dbReference type="NCBI Taxonomy" id="230148"/>
    <lineage>
        <taxon>Eukaryota</taxon>
        <taxon>Metazoa</taxon>
        <taxon>Chordata</taxon>
        <taxon>Craniata</taxon>
        <taxon>Vertebrata</taxon>
        <taxon>Euteleostomi</taxon>
        <taxon>Actinopterygii</taxon>
        <taxon>Neopterygii</taxon>
        <taxon>Teleostei</taxon>
        <taxon>Neoteleostei</taxon>
        <taxon>Acanthomorphata</taxon>
        <taxon>Eupercaria</taxon>
        <taxon>Perciformes</taxon>
        <taxon>Cottioidei</taxon>
        <taxon>Cottales</taxon>
        <taxon>Liparidae</taxon>
        <taxon>Liparis</taxon>
    </lineage>
</organism>
<keyword evidence="3" id="KW-1185">Reference proteome</keyword>
<dbReference type="Proteomes" id="UP000314294">
    <property type="component" value="Unassembled WGS sequence"/>
</dbReference>
<dbReference type="EMBL" id="SRLO01000543">
    <property type="protein sequence ID" value="TNN52541.1"/>
    <property type="molecule type" value="Genomic_DNA"/>
</dbReference>
<protein>
    <submittedName>
        <fullName evidence="2">Uncharacterized protein</fullName>
    </submittedName>
</protein>
<evidence type="ECO:0000313" key="2">
    <source>
        <dbReference type="EMBL" id="TNN52541.1"/>
    </source>
</evidence>
<proteinExistence type="predicted"/>
<name>A0A4Z2GH33_9TELE</name>
<reference evidence="2 3" key="1">
    <citation type="submission" date="2019-03" db="EMBL/GenBank/DDBJ databases">
        <title>First draft genome of Liparis tanakae, snailfish: a comprehensive survey of snailfish specific genes.</title>
        <authorList>
            <person name="Kim W."/>
            <person name="Song I."/>
            <person name="Jeong J.-H."/>
            <person name="Kim D."/>
            <person name="Kim S."/>
            <person name="Ryu S."/>
            <person name="Song J.Y."/>
            <person name="Lee S.K."/>
        </authorList>
    </citation>
    <scope>NUCLEOTIDE SEQUENCE [LARGE SCALE GENOMIC DNA]</scope>
    <source>
        <tissue evidence="2">Muscle</tissue>
    </source>
</reference>
<evidence type="ECO:0000256" key="1">
    <source>
        <dbReference type="SAM" id="MobiDB-lite"/>
    </source>
</evidence>
<gene>
    <name evidence="2" type="ORF">EYF80_037238</name>
</gene>
<sequence>MKVRYRSTQPRLSGSPPSSSRRVIRSPLREEELGLAFWTGGGLEGPGGAADAVAVVSVGSKIKKQNKKMRGGEGIAKEEGKRKQVKKVPLAYYLLDNRMKEGWEKRGRQSERKQQHAG</sequence>
<dbReference type="AlphaFoldDB" id="A0A4Z2GH33"/>
<evidence type="ECO:0000313" key="3">
    <source>
        <dbReference type="Proteomes" id="UP000314294"/>
    </source>
</evidence>
<comment type="caution">
    <text evidence="2">The sequence shown here is derived from an EMBL/GenBank/DDBJ whole genome shotgun (WGS) entry which is preliminary data.</text>
</comment>
<feature type="compositionally biased region" description="Low complexity" evidence="1">
    <location>
        <begin position="10"/>
        <end position="21"/>
    </location>
</feature>